<dbReference type="Proteomes" id="UP000823388">
    <property type="component" value="Chromosome 1N"/>
</dbReference>
<proteinExistence type="predicted"/>
<keyword evidence="3" id="KW-1185">Reference proteome</keyword>
<organism evidence="2 3">
    <name type="scientific">Panicum virgatum</name>
    <name type="common">Blackwell switchgrass</name>
    <dbReference type="NCBI Taxonomy" id="38727"/>
    <lineage>
        <taxon>Eukaryota</taxon>
        <taxon>Viridiplantae</taxon>
        <taxon>Streptophyta</taxon>
        <taxon>Embryophyta</taxon>
        <taxon>Tracheophyta</taxon>
        <taxon>Spermatophyta</taxon>
        <taxon>Magnoliopsida</taxon>
        <taxon>Liliopsida</taxon>
        <taxon>Poales</taxon>
        <taxon>Poaceae</taxon>
        <taxon>PACMAD clade</taxon>
        <taxon>Panicoideae</taxon>
        <taxon>Panicodae</taxon>
        <taxon>Paniceae</taxon>
        <taxon>Panicinae</taxon>
        <taxon>Panicum</taxon>
        <taxon>Panicum sect. Hiantes</taxon>
    </lineage>
</organism>
<reference evidence="2 3" key="1">
    <citation type="submission" date="2020-05" db="EMBL/GenBank/DDBJ databases">
        <title>WGS assembly of Panicum virgatum.</title>
        <authorList>
            <person name="Lovell J.T."/>
            <person name="Jenkins J."/>
            <person name="Shu S."/>
            <person name="Juenger T.E."/>
            <person name="Schmutz J."/>
        </authorList>
    </citation>
    <scope>NUCLEOTIDE SEQUENCE [LARGE SCALE GENOMIC DNA]</scope>
    <source>
        <strain evidence="3">cv. AP13</strain>
    </source>
</reference>
<gene>
    <name evidence="2" type="ORF">PVAP13_1NG061166</name>
</gene>
<name>A0A8T0WV57_PANVG</name>
<feature type="region of interest" description="Disordered" evidence="1">
    <location>
        <begin position="44"/>
        <end position="168"/>
    </location>
</feature>
<dbReference type="AlphaFoldDB" id="A0A8T0WV57"/>
<feature type="compositionally biased region" description="Low complexity" evidence="1">
    <location>
        <begin position="224"/>
        <end position="233"/>
    </location>
</feature>
<dbReference type="EMBL" id="CM029038">
    <property type="protein sequence ID" value="KAG2648703.1"/>
    <property type="molecule type" value="Genomic_DNA"/>
</dbReference>
<comment type="caution">
    <text evidence="2">The sequence shown here is derived from an EMBL/GenBank/DDBJ whole genome shotgun (WGS) entry which is preliminary data.</text>
</comment>
<feature type="region of interest" description="Disordered" evidence="1">
    <location>
        <begin position="224"/>
        <end position="266"/>
    </location>
</feature>
<sequence length="411" mass="45261">MAFEDALAGLPSLGQSYVRLPRRGPSRASVRRIVAVVHGDRSDRSLLPASTQGSSPRWGACQRGRFGHPDGDDDEDEHRRQPPRYNNDHPDRGWERHHHRDDQEDGDGNPGNHGARTRSLHGATGAGQEPVFRERERSPPRRHWGSGKGDRRRDASSPAPVHKLPAVRDLQAENNARLSHDLVMPVMEDYIHKALRLADRLGIADAPPLETGSQLGNEALSTSAALPALSRPDGGTGGGGPGDYRPAAGSPLPQPPTSPREDEQPQQTRALYIDASLGLDTFFATLPPPAITPGSEVPRQVQVRHRRTYDMSKVRRSARLARKLVMPALMKAQINLCRQLGLVEAERKPIEEVLVDYINMYSGPLPQHIVAALTTFFGIHDEFEIQLDEAMMEFAGVGIDDVHEVNNDLDV</sequence>
<evidence type="ECO:0000313" key="3">
    <source>
        <dbReference type="Proteomes" id="UP000823388"/>
    </source>
</evidence>
<accession>A0A8T0WV57</accession>
<protein>
    <submittedName>
        <fullName evidence="2">Uncharacterized protein</fullName>
    </submittedName>
</protein>
<evidence type="ECO:0000313" key="2">
    <source>
        <dbReference type="EMBL" id="KAG2648703.1"/>
    </source>
</evidence>
<evidence type="ECO:0000256" key="1">
    <source>
        <dbReference type="SAM" id="MobiDB-lite"/>
    </source>
</evidence>